<dbReference type="InterPro" id="IPR004360">
    <property type="entry name" value="Glyas_Fos-R_dOase_dom"/>
</dbReference>
<reference evidence="2 3" key="1">
    <citation type="submission" date="2018-09" db="EMBL/GenBank/DDBJ databases">
        <title>Murine metabolic-syndrome-specific gut microbial biobank.</title>
        <authorList>
            <person name="Liu C."/>
        </authorList>
    </citation>
    <scope>NUCLEOTIDE SEQUENCE [LARGE SCALE GENOMIC DNA]</scope>
    <source>
        <strain evidence="2 3">0.1xD8-82</strain>
    </source>
</reference>
<feature type="domain" description="VOC" evidence="1">
    <location>
        <begin position="4"/>
        <end position="129"/>
    </location>
</feature>
<evidence type="ECO:0000259" key="1">
    <source>
        <dbReference type="PROSITE" id="PS51819"/>
    </source>
</evidence>
<dbReference type="AlphaFoldDB" id="A0A3A9AUR5"/>
<sequence length="141" mass="16336">MIMKMDHVAIVTDDIEKLKDFYVTCFGAKAEEKWTDGTVELYFLQFDNGVKIELEKRSNPARYDIDRENSYGIPHLAFRVDTKGELYEVTDRLVKLQVPMRSGPTQYGDDFLESSFWDPDGNVVEITVDSEHMKACKEKKN</sequence>
<keyword evidence="3" id="KW-1185">Reference proteome</keyword>
<evidence type="ECO:0000313" key="2">
    <source>
        <dbReference type="EMBL" id="RKI91301.1"/>
    </source>
</evidence>
<evidence type="ECO:0000313" key="3">
    <source>
        <dbReference type="Proteomes" id="UP000280696"/>
    </source>
</evidence>
<dbReference type="InterPro" id="IPR051332">
    <property type="entry name" value="Fosfomycin_Res_Enzymes"/>
</dbReference>
<dbReference type="Gene3D" id="3.10.180.10">
    <property type="entry name" value="2,3-Dihydroxybiphenyl 1,2-Dioxygenase, domain 1"/>
    <property type="match status" value="1"/>
</dbReference>
<dbReference type="PANTHER" id="PTHR36113:SF1">
    <property type="entry name" value="GLYOXALASE_BLEOMYCIN RESISTANCE PROTEIN_DIOXYGENASE"/>
    <property type="match status" value="1"/>
</dbReference>
<dbReference type="InterPro" id="IPR037523">
    <property type="entry name" value="VOC_core"/>
</dbReference>
<dbReference type="EMBL" id="RAYQ01000010">
    <property type="protein sequence ID" value="RKI91301.1"/>
    <property type="molecule type" value="Genomic_DNA"/>
</dbReference>
<proteinExistence type="predicted"/>
<name>A0A3A9AUR5_9FIRM</name>
<gene>
    <name evidence="2" type="ORF">D7V94_10380</name>
</gene>
<accession>A0A3A9AUR5</accession>
<dbReference type="SUPFAM" id="SSF54593">
    <property type="entry name" value="Glyoxalase/Bleomycin resistance protein/Dihydroxybiphenyl dioxygenase"/>
    <property type="match status" value="1"/>
</dbReference>
<dbReference type="PROSITE" id="PS51819">
    <property type="entry name" value="VOC"/>
    <property type="match status" value="1"/>
</dbReference>
<organism evidence="2 3">
    <name type="scientific">Parablautia intestinalis</name>
    <dbReference type="NCBI Taxonomy" id="2320100"/>
    <lineage>
        <taxon>Bacteria</taxon>
        <taxon>Bacillati</taxon>
        <taxon>Bacillota</taxon>
        <taxon>Clostridia</taxon>
        <taxon>Lachnospirales</taxon>
        <taxon>Lachnospiraceae</taxon>
        <taxon>Parablautia</taxon>
    </lineage>
</organism>
<dbReference type="PANTHER" id="PTHR36113">
    <property type="entry name" value="LYASE, PUTATIVE-RELATED-RELATED"/>
    <property type="match status" value="1"/>
</dbReference>
<dbReference type="InterPro" id="IPR029068">
    <property type="entry name" value="Glyas_Bleomycin-R_OHBP_Dase"/>
</dbReference>
<dbReference type="OrthoDB" id="9789012at2"/>
<dbReference type="Proteomes" id="UP000280696">
    <property type="component" value="Unassembled WGS sequence"/>
</dbReference>
<comment type="caution">
    <text evidence="2">The sequence shown here is derived from an EMBL/GenBank/DDBJ whole genome shotgun (WGS) entry which is preliminary data.</text>
</comment>
<dbReference type="Pfam" id="PF00903">
    <property type="entry name" value="Glyoxalase"/>
    <property type="match status" value="1"/>
</dbReference>
<protein>
    <recommendedName>
        <fullName evidence="1">VOC domain-containing protein</fullName>
    </recommendedName>
</protein>